<organism evidence="6 7">
    <name type="scientific">Providencia sneebia DSM 19967</name>
    <dbReference type="NCBI Taxonomy" id="1141660"/>
    <lineage>
        <taxon>Bacteria</taxon>
        <taxon>Pseudomonadati</taxon>
        <taxon>Pseudomonadota</taxon>
        <taxon>Gammaproteobacteria</taxon>
        <taxon>Enterobacterales</taxon>
        <taxon>Morganellaceae</taxon>
        <taxon>Providencia</taxon>
    </lineage>
</organism>
<evidence type="ECO:0000313" key="6">
    <source>
        <dbReference type="EMBL" id="EKT54220.1"/>
    </source>
</evidence>
<dbReference type="PANTHER" id="PTHR33420">
    <property type="entry name" value="FIMBRIAL SUBUNIT ELFA-RELATED"/>
    <property type="match status" value="1"/>
</dbReference>
<dbReference type="Proteomes" id="UP000010290">
    <property type="component" value="Chromosome"/>
</dbReference>
<evidence type="ECO:0000259" key="5">
    <source>
        <dbReference type="Pfam" id="PF00419"/>
    </source>
</evidence>
<dbReference type="AlphaFoldDB" id="K8WDA4"/>
<comment type="similarity">
    <text evidence="2">Belongs to the fimbrial protein family.</text>
</comment>
<sequence>MKKYKNKSFALVLSAILILMTGGYAFAAQNCVENGRLKHSTMEAFVDLKLSGFIKKNQELGRYTFRRQGGQGGVAICDADSQVYAYTTYSESTVANSRYYGDINGHPAYHVMPRGNDNFAYVLIDNTTGQSFKVSGQPLPVPEGDLMPIDATVILYAAIDNPKSTTFYSDIIGAILINPYQSGGGSTRIGYTYQLAGKVVSAPTSCSLTNTDLEFELPRISTTELPAIGSPTSNYSKSNDLVIDCTGKVSAKIKLQAANTTSYNGKESVIKTTNEGQNDNASGVGFIVKLPGNNNEVLVNQEFVRLADLDTGSTPVPLIAEYYRYNPEIKAGKLNAEANFVVQFN</sequence>
<dbReference type="GO" id="GO:0009289">
    <property type="term" value="C:pilus"/>
    <property type="evidence" value="ECO:0007669"/>
    <property type="project" value="UniProtKB-SubCell"/>
</dbReference>
<keyword evidence="3" id="KW-0281">Fimbrium</keyword>
<evidence type="ECO:0000313" key="7">
    <source>
        <dbReference type="Proteomes" id="UP000010290"/>
    </source>
</evidence>
<dbReference type="InterPro" id="IPR000259">
    <property type="entry name" value="Adhesion_dom_fimbrial"/>
</dbReference>
<dbReference type="SUPFAM" id="SSF49401">
    <property type="entry name" value="Bacterial adhesins"/>
    <property type="match status" value="1"/>
</dbReference>
<dbReference type="PANTHER" id="PTHR33420:SF14">
    <property type="entry name" value="TYPE 1 FIMBRIN D-MANNOSE SPECIFIC ADHESIN"/>
    <property type="match status" value="1"/>
</dbReference>
<dbReference type="OrthoDB" id="6463581at2"/>
<dbReference type="InterPro" id="IPR036937">
    <property type="entry name" value="Adhesion_dom_fimbrial_sf"/>
</dbReference>
<dbReference type="InterPro" id="IPR050263">
    <property type="entry name" value="Bact_Fimbrial_Adh_Pro"/>
</dbReference>
<dbReference type="InterPro" id="IPR008966">
    <property type="entry name" value="Adhesion_dom_sf"/>
</dbReference>
<dbReference type="PATRIC" id="fig|1141660.3.peg.2768"/>
<keyword evidence="4" id="KW-0732">Signal</keyword>
<proteinExistence type="inferred from homology"/>
<evidence type="ECO:0000256" key="3">
    <source>
        <dbReference type="ARBA" id="ARBA00023263"/>
    </source>
</evidence>
<protein>
    <submittedName>
        <fullName evidence="6">Fimbrial protein domain-containing protein</fullName>
    </submittedName>
</protein>
<feature type="domain" description="Fimbrial-type adhesion" evidence="5">
    <location>
        <begin position="196"/>
        <end position="344"/>
    </location>
</feature>
<dbReference type="RefSeq" id="WP_008916519.1">
    <property type="nucleotide sequence ID" value="NZ_CM001773.1"/>
</dbReference>
<reference evidence="6 7" key="1">
    <citation type="journal article" date="2012" name="BMC Genomics">
        <title>Comparative genomics of bacteria in the genus Providencia isolated from wild Drosophila melanogaster.</title>
        <authorList>
            <person name="Galac M.R."/>
            <person name="Lazzaro B.P."/>
        </authorList>
    </citation>
    <scope>NUCLEOTIDE SEQUENCE [LARGE SCALE GENOMIC DNA]</scope>
    <source>
        <strain evidence="6 7">DSM 19967</strain>
    </source>
</reference>
<dbReference type="GO" id="GO:0043709">
    <property type="term" value="P:cell adhesion involved in single-species biofilm formation"/>
    <property type="evidence" value="ECO:0007669"/>
    <property type="project" value="TreeGrafter"/>
</dbReference>
<comment type="subcellular location">
    <subcellularLocation>
        <location evidence="1">Fimbrium</location>
    </subcellularLocation>
</comment>
<dbReference type="Gene3D" id="2.60.40.1090">
    <property type="entry name" value="Fimbrial-type adhesion domain"/>
    <property type="match status" value="1"/>
</dbReference>
<name>K8WDA4_9GAMM</name>
<feature type="signal peptide" evidence="4">
    <location>
        <begin position="1"/>
        <end position="27"/>
    </location>
</feature>
<dbReference type="EMBL" id="AKKN01000011">
    <property type="protein sequence ID" value="EKT54220.1"/>
    <property type="molecule type" value="Genomic_DNA"/>
</dbReference>
<evidence type="ECO:0000256" key="1">
    <source>
        <dbReference type="ARBA" id="ARBA00004561"/>
    </source>
</evidence>
<keyword evidence="7" id="KW-1185">Reference proteome</keyword>
<dbReference type="HOGENOM" id="CLU_798923_0_0_6"/>
<dbReference type="Pfam" id="PF00419">
    <property type="entry name" value="Fimbrial"/>
    <property type="match status" value="1"/>
</dbReference>
<gene>
    <name evidence="6" type="ORF">OO7_13863</name>
</gene>
<accession>K8WDA4</accession>
<feature type="chain" id="PRO_5003921062" evidence="4">
    <location>
        <begin position="28"/>
        <end position="345"/>
    </location>
</feature>
<evidence type="ECO:0000256" key="2">
    <source>
        <dbReference type="ARBA" id="ARBA00006671"/>
    </source>
</evidence>
<evidence type="ECO:0000256" key="4">
    <source>
        <dbReference type="SAM" id="SignalP"/>
    </source>
</evidence>
<comment type="caution">
    <text evidence="6">The sequence shown here is derived from an EMBL/GenBank/DDBJ whole genome shotgun (WGS) entry which is preliminary data.</text>
</comment>